<dbReference type="Gene3D" id="3.40.50.720">
    <property type="entry name" value="NAD(P)-binding Rossmann-like Domain"/>
    <property type="match status" value="1"/>
</dbReference>
<sequence>MILITGATGKTGSAAVQELSNRNIPFRVLIRNEDKLNQITDMGGEVIIGAIEDDAALNQAMEGVQKALVLLPNSEQQLFLEKKVVDAALEANVQHIVKMSSMEAVPEATSPIPKLHMQSENYIKNSGMNWTMIKPNFFMQNLLGSGKTIVEQNKFFLPMGEGKAGMIHTKDVGTVIAKVLSEDGHEGQNYEVTGPEILSFHDVAEIFSKVLGKKVDYINVPIDEYKKTLSQFLTNQWHLDSVIDLFKDIAEGGIEDKTDTFQDLIGKSPCSLEQFIQEYSFVFNA</sequence>
<evidence type="ECO:0000313" key="2">
    <source>
        <dbReference type="EMBL" id="SUZ87160.1"/>
    </source>
</evidence>
<dbReference type="Pfam" id="PF05368">
    <property type="entry name" value="NmrA"/>
    <property type="match status" value="1"/>
</dbReference>
<evidence type="ECO:0000259" key="1">
    <source>
        <dbReference type="Pfam" id="PF05368"/>
    </source>
</evidence>
<dbReference type="AlphaFoldDB" id="A0A381R6H6"/>
<accession>A0A381R6H6</accession>
<dbReference type="EMBL" id="UINC01001712">
    <property type="protein sequence ID" value="SUZ87160.1"/>
    <property type="molecule type" value="Genomic_DNA"/>
</dbReference>
<reference evidence="2" key="1">
    <citation type="submission" date="2018-05" db="EMBL/GenBank/DDBJ databases">
        <authorList>
            <person name="Lanie J.A."/>
            <person name="Ng W.-L."/>
            <person name="Kazmierczak K.M."/>
            <person name="Andrzejewski T.M."/>
            <person name="Davidsen T.M."/>
            <person name="Wayne K.J."/>
            <person name="Tettelin H."/>
            <person name="Glass J.I."/>
            <person name="Rusch D."/>
            <person name="Podicherti R."/>
            <person name="Tsui H.-C.T."/>
            <person name="Winkler M.E."/>
        </authorList>
    </citation>
    <scope>NUCLEOTIDE SEQUENCE</scope>
</reference>
<dbReference type="InterPro" id="IPR051604">
    <property type="entry name" value="Ergot_Alk_Oxidoreductase"/>
</dbReference>
<organism evidence="2">
    <name type="scientific">marine metagenome</name>
    <dbReference type="NCBI Taxonomy" id="408172"/>
    <lineage>
        <taxon>unclassified sequences</taxon>
        <taxon>metagenomes</taxon>
        <taxon>ecological metagenomes</taxon>
    </lineage>
</organism>
<name>A0A381R6H6_9ZZZZ</name>
<dbReference type="Gene3D" id="3.90.25.10">
    <property type="entry name" value="UDP-galactose 4-epimerase, domain 1"/>
    <property type="match status" value="1"/>
</dbReference>
<dbReference type="InterPro" id="IPR008030">
    <property type="entry name" value="NmrA-like"/>
</dbReference>
<dbReference type="CDD" id="cd05269">
    <property type="entry name" value="TMR_SDR_a"/>
    <property type="match status" value="1"/>
</dbReference>
<proteinExistence type="predicted"/>
<dbReference type="PANTHER" id="PTHR43162:SF1">
    <property type="entry name" value="PRESTALK A DIFFERENTIATION PROTEIN A"/>
    <property type="match status" value="1"/>
</dbReference>
<feature type="domain" description="NmrA-like" evidence="1">
    <location>
        <begin position="2"/>
        <end position="257"/>
    </location>
</feature>
<dbReference type="PANTHER" id="PTHR43162">
    <property type="match status" value="1"/>
</dbReference>
<protein>
    <recommendedName>
        <fullName evidence="1">NmrA-like domain-containing protein</fullName>
    </recommendedName>
</protein>
<dbReference type="InterPro" id="IPR036291">
    <property type="entry name" value="NAD(P)-bd_dom_sf"/>
</dbReference>
<dbReference type="SUPFAM" id="SSF51735">
    <property type="entry name" value="NAD(P)-binding Rossmann-fold domains"/>
    <property type="match status" value="1"/>
</dbReference>
<gene>
    <name evidence="2" type="ORF">METZ01_LOCUS40014</name>
</gene>